<dbReference type="Pfam" id="PF08327">
    <property type="entry name" value="AHSA1"/>
    <property type="match status" value="1"/>
</dbReference>
<keyword evidence="4" id="KW-1185">Reference proteome</keyword>
<accession>A0A0B2B223</accession>
<feature type="domain" description="Activator of Hsp90 ATPase homologue 1/2-like C-terminal" evidence="2">
    <location>
        <begin position="20"/>
        <end position="146"/>
    </location>
</feature>
<dbReference type="EMBL" id="PGEZ01000001">
    <property type="protein sequence ID" value="PJJ57723.1"/>
    <property type="molecule type" value="Genomic_DNA"/>
</dbReference>
<protein>
    <submittedName>
        <fullName evidence="3">Uncharacterized protein YndB with AHSA1/START domain</fullName>
    </submittedName>
</protein>
<dbReference type="Proteomes" id="UP000230842">
    <property type="component" value="Unassembled WGS sequence"/>
</dbReference>
<dbReference type="Gene3D" id="3.30.530.20">
    <property type="match status" value="1"/>
</dbReference>
<evidence type="ECO:0000313" key="3">
    <source>
        <dbReference type="EMBL" id="PJJ57723.1"/>
    </source>
</evidence>
<sequence>MSTTPNVPYRLEFSVEVPGTPEQVWQAIATARGMSAWFGPTEMEEREGGSLHFTMGPDMGSDGEVTRWEPPRRLVYEEDWAALMGKDPDALSPLTSEFLVEAQSGGTCIVRVTSSGFGTGADWESEFWDDLAPNWMPFFDNLRLYLSHFPGQEATHFEAAASHRCDADTLWSALSEALVLGDEGTSVEVRGATGTVERVGERQALVRVIAPVPGMLSVYTFAEADGNALAGVRAYLFSPDAAAYARREEPAWQTWLEALDVPAPSPASTGR</sequence>
<dbReference type="RefSeq" id="WP_039363417.1">
    <property type="nucleotide sequence ID" value="NZ_PGEZ01000001.1"/>
</dbReference>
<evidence type="ECO:0000256" key="1">
    <source>
        <dbReference type="ARBA" id="ARBA00006817"/>
    </source>
</evidence>
<comment type="similarity">
    <text evidence="1">Belongs to the AHA1 family.</text>
</comment>
<dbReference type="InterPro" id="IPR023393">
    <property type="entry name" value="START-like_dom_sf"/>
</dbReference>
<gene>
    <name evidence="3" type="ORF">CLV56_1961</name>
</gene>
<organism evidence="3 4">
    <name type="scientific">Mumia flava</name>
    <dbReference type="NCBI Taxonomy" id="1348852"/>
    <lineage>
        <taxon>Bacteria</taxon>
        <taxon>Bacillati</taxon>
        <taxon>Actinomycetota</taxon>
        <taxon>Actinomycetes</taxon>
        <taxon>Propionibacteriales</taxon>
        <taxon>Nocardioidaceae</taxon>
        <taxon>Mumia</taxon>
    </lineage>
</organism>
<dbReference type="AlphaFoldDB" id="A0A0B2B223"/>
<comment type="caution">
    <text evidence="3">The sequence shown here is derived from an EMBL/GenBank/DDBJ whole genome shotgun (WGS) entry which is preliminary data.</text>
</comment>
<dbReference type="SUPFAM" id="SSF55961">
    <property type="entry name" value="Bet v1-like"/>
    <property type="match status" value="1"/>
</dbReference>
<dbReference type="CDD" id="cd07814">
    <property type="entry name" value="SRPBCC_CalC_Aha1-like"/>
    <property type="match status" value="1"/>
</dbReference>
<dbReference type="OrthoDB" id="8417725at2"/>
<reference evidence="3 4" key="1">
    <citation type="submission" date="2017-11" db="EMBL/GenBank/DDBJ databases">
        <title>Genomic Encyclopedia of Archaeal and Bacterial Type Strains, Phase II (KMG-II): From Individual Species to Whole Genera.</title>
        <authorList>
            <person name="Goeker M."/>
        </authorList>
    </citation>
    <scope>NUCLEOTIDE SEQUENCE [LARGE SCALE GENOMIC DNA]</scope>
    <source>
        <strain evidence="3 4">DSM 27763</strain>
    </source>
</reference>
<dbReference type="InterPro" id="IPR013538">
    <property type="entry name" value="ASHA1/2-like_C"/>
</dbReference>
<evidence type="ECO:0000313" key="4">
    <source>
        <dbReference type="Proteomes" id="UP000230842"/>
    </source>
</evidence>
<proteinExistence type="inferred from homology"/>
<evidence type="ECO:0000259" key="2">
    <source>
        <dbReference type="Pfam" id="PF08327"/>
    </source>
</evidence>
<name>A0A0B2B223_9ACTN</name>